<dbReference type="SUPFAM" id="SSF53474">
    <property type="entry name" value="alpha/beta-Hydrolases"/>
    <property type="match status" value="1"/>
</dbReference>
<accession>A0A6A6SJC7</accession>
<dbReference type="InterPro" id="IPR022742">
    <property type="entry name" value="Hydrolase_4"/>
</dbReference>
<proteinExistence type="inferred from homology"/>
<evidence type="ECO:0000313" key="4">
    <source>
        <dbReference type="Proteomes" id="UP000799324"/>
    </source>
</evidence>
<comment type="similarity">
    <text evidence="1">Belongs to the polyketide transferase af380 family.</text>
</comment>
<dbReference type="Gene3D" id="3.40.50.1820">
    <property type="entry name" value="alpha/beta hydrolase"/>
    <property type="match status" value="1"/>
</dbReference>
<name>A0A6A6SJC7_9PLEO</name>
<dbReference type="InterPro" id="IPR029058">
    <property type="entry name" value="AB_hydrolase_fold"/>
</dbReference>
<sequence length="304" mass="34368">MDAQRRDVEFQTLDGLTLRGWLFTGTKGGPAVVVNGAFNTPKEIFASEVAAWFGRQGVNALVYDARTLGVSDGLPRNDLDPQKFAEDIHDAVTFLQNDGWVDPHRIALWGFFYSTAVVLEAAAFDKRVAAVILQGLMPEWSLNPPDEQAVIERAIKDRVNRQKGDAPDYVPLINEKGEHFLLFENLARLSPEQKTKLPDWVELAKKLAPTFNDRLTIQSFYRHAKWRPLNFVARVSPTPVMILTPEFDEMVSPKFQREIFDSIQSKGKRFEILKGKGHTNLLENVSLDDLLGSQLAFLKDVLEF</sequence>
<dbReference type="Pfam" id="PF12146">
    <property type="entry name" value="Hydrolase_4"/>
    <property type="match status" value="1"/>
</dbReference>
<protein>
    <submittedName>
        <fullName evidence="3">DltD N-terminal domain protein</fullName>
    </submittedName>
</protein>
<dbReference type="PANTHER" id="PTHR47751">
    <property type="entry name" value="SUPERFAMILY HYDROLASE, PUTATIVE (AFU_ORTHOLOGUE AFUA_2G16580)-RELATED"/>
    <property type="match status" value="1"/>
</dbReference>
<dbReference type="OrthoDB" id="2498029at2759"/>
<gene>
    <name evidence="3" type="ORF">K491DRAFT_671570</name>
</gene>
<organism evidence="3 4">
    <name type="scientific">Lophiostoma macrostomum CBS 122681</name>
    <dbReference type="NCBI Taxonomy" id="1314788"/>
    <lineage>
        <taxon>Eukaryota</taxon>
        <taxon>Fungi</taxon>
        <taxon>Dikarya</taxon>
        <taxon>Ascomycota</taxon>
        <taxon>Pezizomycotina</taxon>
        <taxon>Dothideomycetes</taxon>
        <taxon>Pleosporomycetidae</taxon>
        <taxon>Pleosporales</taxon>
        <taxon>Lophiostomataceae</taxon>
        <taxon>Lophiostoma</taxon>
    </lineage>
</organism>
<reference evidence="3" key="1">
    <citation type="journal article" date="2020" name="Stud. Mycol.">
        <title>101 Dothideomycetes genomes: a test case for predicting lifestyles and emergence of pathogens.</title>
        <authorList>
            <person name="Haridas S."/>
            <person name="Albert R."/>
            <person name="Binder M."/>
            <person name="Bloem J."/>
            <person name="Labutti K."/>
            <person name="Salamov A."/>
            <person name="Andreopoulos B."/>
            <person name="Baker S."/>
            <person name="Barry K."/>
            <person name="Bills G."/>
            <person name="Bluhm B."/>
            <person name="Cannon C."/>
            <person name="Castanera R."/>
            <person name="Culley D."/>
            <person name="Daum C."/>
            <person name="Ezra D."/>
            <person name="Gonzalez J."/>
            <person name="Henrissat B."/>
            <person name="Kuo A."/>
            <person name="Liang C."/>
            <person name="Lipzen A."/>
            <person name="Lutzoni F."/>
            <person name="Magnuson J."/>
            <person name="Mondo S."/>
            <person name="Nolan M."/>
            <person name="Ohm R."/>
            <person name="Pangilinan J."/>
            <person name="Park H.-J."/>
            <person name="Ramirez L."/>
            <person name="Alfaro M."/>
            <person name="Sun H."/>
            <person name="Tritt A."/>
            <person name="Yoshinaga Y."/>
            <person name="Zwiers L.-H."/>
            <person name="Turgeon B."/>
            <person name="Goodwin S."/>
            <person name="Spatafora J."/>
            <person name="Crous P."/>
            <person name="Grigoriev I."/>
        </authorList>
    </citation>
    <scope>NUCLEOTIDE SEQUENCE</scope>
    <source>
        <strain evidence="3">CBS 122681</strain>
    </source>
</reference>
<dbReference type="Gene3D" id="1.10.10.800">
    <property type="match status" value="1"/>
</dbReference>
<keyword evidence="4" id="KW-1185">Reference proteome</keyword>
<evidence type="ECO:0000313" key="3">
    <source>
        <dbReference type="EMBL" id="KAF2647849.1"/>
    </source>
</evidence>
<dbReference type="AlphaFoldDB" id="A0A6A6SJC7"/>
<dbReference type="InterPro" id="IPR051411">
    <property type="entry name" value="Polyketide_trans_af380"/>
</dbReference>
<dbReference type="EMBL" id="MU004578">
    <property type="protein sequence ID" value="KAF2647849.1"/>
    <property type="molecule type" value="Genomic_DNA"/>
</dbReference>
<evidence type="ECO:0000256" key="1">
    <source>
        <dbReference type="ARBA" id="ARBA00029464"/>
    </source>
</evidence>
<dbReference type="Proteomes" id="UP000799324">
    <property type="component" value="Unassembled WGS sequence"/>
</dbReference>
<evidence type="ECO:0000259" key="2">
    <source>
        <dbReference type="Pfam" id="PF12146"/>
    </source>
</evidence>
<dbReference type="PANTHER" id="PTHR47751:SF2">
    <property type="entry name" value="DLTD N-TERMINAL DOMAIN PROTEIN (AFU_ORTHOLOGUE AFUA_8G00380)-RELATED"/>
    <property type="match status" value="1"/>
</dbReference>
<feature type="domain" description="Serine aminopeptidase S33" evidence="2">
    <location>
        <begin position="47"/>
        <end position="283"/>
    </location>
</feature>